<dbReference type="OrthoDB" id="449487at2759"/>
<dbReference type="EMBL" id="LCUC01000768">
    <property type="protein sequence ID" value="KKY29457.1"/>
    <property type="molecule type" value="Genomic_DNA"/>
</dbReference>
<dbReference type="InterPro" id="IPR036291">
    <property type="entry name" value="NAD(P)-bd_dom_sf"/>
</dbReference>
<dbReference type="Gene3D" id="3.90.180.10">
    <property type="entry name" value="Medium-chain alcohol dehydrogenases, catalytic domain"/>
    <property type="match status" value="1"/>
</dbReference>
<dbReference type="SUPFAM" id="SSF50129">
    <property type="entry name" value="GroES-like"/>
    <property type="match status" value="1"/>
</dbReference>
<sequence length="401" mass="41940">MPHALLIREKRAKGGKVYYPLQLQATPKPTPGPNELLVRMSAAALNHRDFFIRQNLYPNISFQSPLLSDGSGTVIEAGPGCSATSRALADRQGLVVLTPSRGWGADAAGPEPDSWATFGAIGGVAVGLEPGRQQQLAGTAQTYVVVHETEVEPSPEHLSPSEAAALPTCGLTAWRALVTKCALGPANASSSSSAAAAAAASAAASAATEEPRAGDHEGNVSKNILVTGIGGGVALQVLQFAVALGHNVWVTSGSEAKLQRAQQLGARGGVLYTGGEWHRDLAAMLPADRPYLDAVVDGAGGDIVVRTTSILRHGGLISCYGMTVAPVLDWPMQAVLKNLELRGSTLGSRVEFRDMVGFVRKHKVRPVVSRSVKGLDCVDAIDGLFEDLRSGTQFGKLVIEF</sequence>
<dbReference type="PANTHER" id="PTHR45033:SF3">
    <property type="entry name" value="DEHYDROGENASE, PUTATIVE (AFU_ORTHOLOGUE AFUA_2G13270)-RELATED"/>
    <property type="match status" value="1"/>
</dbReference>
<evidence type="ECO:0000313" key="2">
    <source>
        <dbReference type="EMBL" id="KKY29457.1"/>
    </source>
</evidence>
<dbReference type="GO" id="GO:0016491">
    <property type="term" value="F:oxidoreductase activity"/>
    <property type="evidence" value="ECO:0007669"/>
    <property type="project" value="InterPro"/>
</dbReference>
<dbReference type="InterPro" id="IPR013154">
    <property type="entry name" value="ADH-like_N"/>
</dbReference>
<dbReference type="SUPFAM" id="SSF51735">
    <property type="entry name" value="NAD(P)-binding Rossmann-fold domains"/>
    <property type="match status" value="1"/>
</dbReference>
<dbReference type="AlphaFoldDB" id="A0A0G2F3X3"/>
<dbReference type="Pfam" id="PF00107">
    <property type="entry name" value="ADH_zinc_N"/>
    <property type="match status" value="1"/>
</dbReference>
<organism evidence="2 3">
    <name type="scientific">Diaporthe ampelina</name>
    <dbReference type="NCBI Taxonomy" id="1214573"/>
    <lineage>
        <taxon>Eukaryota</taxon>
        <taxon>Fungi</taxon>
        <taxon>Dikarya</taxon>
        <taxon>Ascomycota</taxon>
        <taxon>Pezizomycotina</taxon>
        <taxon>Sordariomycetes</taxon>
        <taxon>Sordariomycetidae</taxon>
        <taxon>Diaporthales</taxon>
        <taxon>Diaporthaceae</taxon>
        <taxon>Diaporthe</taxon>
    </lineage>
</organism>
<reference evidence="2 3" key="1">
    <citation type="submission" date="2015-05" db="EMBL/GenBank/DDBJ databases">
        <title>Distinctive expansion of gene families associated with plant cell wall degradation and secondary metabolism in the genomes of grapevine trunk pathogens.</title>
        <authorList>
            <person name="Lawrence D.P."/>
            <person name="Travadon R."/>
            <person name="Rolshausen P.E."/>
            <person name="Baumgartner K."/>
        </authorList>
    </citation>
    <scope>NUCLEOTIDE SEQUENCE [LARGE SCALE GENOMIC DNA]</scope>
    <source>
        <strain evidence="2">DA912</strain>
    </source>
</reference>
<dbReference type="PANTHER" id="PTHR45033">
    <property type="match status" value="1"/>
</dbReference>
<reference evidence="2 3" key="2">
    <citation type="submission" date="2015-05" db="EMBL/GenBank/DDBJ databases">
        <authorList>
            <person name="Morales-Cruz A."/>
            <person name="Amrine K.C."/>
            <person name="Cantu D."/>
        </authorList>
    </citation>
    <scope>NUCLEOTIDE SEQUENCE [LARGE SCALE GENOMIC DNA]</scope>
    <source>
        <strain evidence="2">DA912</strain>
    </source>
</reference>
<dbReference type="InterPro" id="IPR052711">
    <property type="entry name" value="Zinc_ADH-like"/>
</dbReference>
<dbReference type="SMART" id="SM00829">
    <property type="entry name" value="PKS_ER"/>
    <property type="match status" value="1"/>
</dbReference>
<dbReference type="Proteomes" id="UP000034680">
    <property type="component" value="Unassembled WGS sequence"/>
</dbReference>
<accession>A0A0G2F3X3</accession>
<gene>
    <name evidence="2" type="ORF">UCDDA912_g10615</name>
</gene>
<dbReference type="FunFam" id="3.40.50.720:FF:000481">
    <property type="entry name" value="Alcohol dehydrogenase, variant"/>
    <property type="match status" value="1"/>
</dbReference>
<dbReference type="STRING" id="1214573.A0A0G2F3X3"/>
<proteinExistence type="predicted"/>
<dbReference type="InterPro" id="IPR020843">
    <property type="entry name" value="ER"/>
</dbReference>
<comment type="caution">
    <text evidence="2">The sequence shown here is derived from an EMBL/GenBank/DDBJ whole genome shotgun (WGS) entry which is preliminary data.</text>
</comment>
<evidence type="ECO:0000313" key="3">
    <source>
        <dbReference type="Proteomes" id="UP000034680"/>
    </source>
</evidence>
<dbReference type="Pfam" id="PF08240">
    <property type="entry name" value="ADH_N"/>
    <property type="match status" value="1"/>
</dbReference>
<dbReference type="InterPro" id="IPR011032">
    <property type="entry name" value="GroES-like_sf"/>
</dbReference>
<keyword evidence="3" id="KW-1185">Reference proteome</keyword>
<dbReference type="InterPro" id="IPR013149">
    <property type="entry name" value="ADH-like_C"/>
</dbReference>
<dbReference type="Gene3D" id="3.40.50.720">
    <property type="entry name" value="NAD(P)-binding Rossmann-like Domain"/>
    <property type="match status" value="1"/>
</dbReference>
<protein>
    <submittedName>
        <fullName evidence="2">Putative alcohol dehydrogenase</fullName>
    </submittedName>
</protein>
<feature type="domain" description="Enoyl reductase (ER)" evidence="1">
    <location>
        <begin position="16"/>
        <end position="399"/>
    </location>
</feature>
<name>A0A0G2F3X3_9PEZI</name>
<evidence type="ECO:0000259" key="1">
    <source>
        <dbReference type="SMART" id="SM00829"/>
    </source>
</evidence>